<keyword evidence="1 3" id="KW-0479">Metal-binding</keyword>
<dbReference type="InterPro" id="IPR005123">
    <property type="entry name" value="Oxoglu/Fe-dep_dioxygenase_dom"/>
</dbReference>
<organism evidence="5 6">
    <name type="scientific">Aristolochia fimbriata</name>
    <name type="common">White veined hardy Dutchman's pipe vine</name>
    <dbReference type="NCBI Taxonomy" id="158543"/>
    <lineage>
        <taxon>Eukaryota</taxon>
        <taxon>Viridiplantae</taxon>
        <taxon>Streptophyta</taxon>
        <taxon>Embryophyta</taxon>
        <taxon>Tracheophyta</taxon>
        <taxon>Spermatophyta</taxon>
        <taxon>Magnoliopsida</taxon>
        <taxon>Magnoliidae</taxon>
        <taxon>Piperales</taxon>
        <taxon>Aristolochiaceae</taxon>
        <taxon>Aristolochia</taxon>
    </lineage>
</organism>
<dbReference type="AlphaFoldDB" id="A0AAV7ER07"/>
<dbReference type="GO" id="GO:0016491">
    <property type="term" value="F:oxidoreductase activity"/>
    <property type="evidence" value="ECO:0007669"/>
    <property type="project" value="UniProtKB-KW"/>
</dbReference>
<dbReference type="Proteomes" id="UP000825729">
    <property type="component" value="Unassembled WGS sequence"/>
</dbReference>
<accession>A0AAV7ER07</accession>
<evidence type="ECO:0000259" key="4">
    <source>
        <dbReference type="PROSITE" id="PS51471"/>
    </source>
</evidence>
<keyword evidence="2 3" id="KW-0408">Iron</keyword>
<name>A0AAV7ER07_ARIFI</name>
<dbReference type="InterPro" id="IPR027443">
    <property type="entry name" value="IPNS-like_sf"/>
</dbReference>
<dbReference type="InterPro" id="IPR044861">
    <property type="entry name" value="IPNS-like_FE2OG_OXY"/>
</dbReference>
<reference evidence="5 6" key="1">
    <citation type="submission" date="2021-07" db="EMBL/GenBank/DDBJ databases">
        <title>The Aristolochia fimbriata genome: insights into angiosperm evolution, floral development and chemical biosynthesis.</title>
        <authorList>
            <person name="Jiao Y."/>
        </authorList>
    </citation>
    <scope>NUCLEOTIDE SEQUENCE [LARGE SCALE GENOMIC DNA]</scope>
    <source>
        <strain evidence="5">IBCAS-2021</strain>
        <tissue evidence="5">Leaf</tissue>
    </source>
</reference>
<comment type="similarity">
    <text evidence="3">Belongs to the iron/ascorbate-dependent oxidoreductase family.</text>
</comment>
<dbReference type="PROSITE" id="PS51471">
    <property type="entry name" value="FE2OG_OXY"/>
    <property type="match status" value="1"/>
</dbReference>
<protein>
    <recommendedName>
        <fullName evidence="4">Fe2OG dioxygenase domain-containing protein</fullName>
    </recommendedName>
</protein>
<proteinExistence type="inferred from homology"/>
<dbReference type="InterPro" id="IPR050231">
    <property type="entry name" value="Iron_ascorbate_oxido_reductase"/>
</dbReference>
<dbReference type="PANTHER" id="PTHR47990">
    <property type="entry name" value="2-OXOGLUTARATE (2OG) AND FE(II)-DEPENDENT OXYGENASE SUPERFAMILY PROTEIN-RELATED"/>
    <property type="match status" value="1"/>
</dbReference>
<evidence type="ECO:0000256" key="3">
    <source>
        <dbReference type="RuleBase" id="RU003682"/>
    </source>
</evidence>
<sequence length="322" mass="36363">MAGACIPTVDLSSFFVEGDEDGKKKATKIISDALSDLGFFQIISHGVPLDLMDRALELSKRFFQYPDEEKLKSKPIAGSKAPLPAGYNRQPEKLPDKNEYLLLFVPSPGKSFVSCNVCPRDPPELKETLEELSFHLTRTASLMEEILNQCMGLPSGFIKEFNSNRSTDFIAALRYFPATEHENNGISEHEDGNFFTFVFQDEVGGLEVRKDGEWIPVKPTKGTIVVNIGDIIQVLSNNRFKSATHRVVRKEGQSRHSYAFFCNSDGDKWIEPLPQFTTEIGEAPRYRGFFYKDYMALRMRNKTHPSAPEDVIHIAHYTTIPS</sequence>
<keyword evidence="6" id="KW-1185">Reference proteome</keyword>
<evidence type="ECO:0000313" key="5">
    <source>
        <dbReference type="EMBL" id="KAG9451275.1"/>
    </source>
</evidence>
<dbReference type="GO" id="GO:0046872">
    <property type="term" value="F:metal ion binding"/>
    <property type="evidence" value="ECO:0007669"/>
    <property type="project" value="UniProtKB-KW"/>
</dbReference>
<dbReference type="Gene3D" id="2.60.120.330">
    <property type="entry name" value="B-lactam Antibiotic, Isopenicillin N Synthase, Chain"/>
    <property type="match status" value="1"/>
</dbReference>
<dbReference type="Pfam" id="PF14226">
    <property type="entry name" value="DIOX_N"/>
    <property type="match status" value="1"/>
</dbReference>
<evidence type="ECO:0000256" key="2">
    <source>
        <dbReference type="ARBA" id="ARBA00023004"/>
    </source>
</evidence>
<dbReference type="InterPro" id="IPR026992">
    <property type="entry name" value="DIOX_N"/>
</dbReference>
<evidence type="ECO:0000256" key="1">
    <source>
        <dbReference type="ARBA" id="ARBA00022723"/>
    </source>
</evidence>
<keyword evidence="3" id="KW-0560">Oxidoreductase</keyword>
<dbReference type="SUPFAM" id="SSF51197">
    <property type="entry name" value="Clavaminate synthase-like"/>
    <property type="match status" value="1"/>
</dbReference>
<dbReference type="Pfam" id="PF03171">
    <property type="entry name" value="2OG-FeII_Oxy"/>
    <property type="match status" value="1"/>
</dbReference>
<evidence type="ECO:0000313" key="6">
    <source>
        <dbReference type="Proteomes" id="UP000825729"/>
    </source>
</evidence>
<dbReference type="EMBL" id="JAINDJ010000004">
    <property type="protein sequence ID" value="KAG9451275.1"/>
    <property type="molecule type" value="Genomic_DNA"/>
</dbReference>
<comment type="caution">
    <text evidence="5">The sequence shown here is derived from an EMBL/GenBank/DDBJ whole genome shotgun (WGS) entry which is preliminary data.</text>
</comment>
<gene>
    <name evidence="5" type="ORF">H6P81_011240</name>
</gene>
<feature type="domain" description="Fe2OG dioxygenase" evidence="4">
    <location>
        <begin position="160"/>
        <end position="264"/>
    </location>
</feature>